<dbReference type="GO" id="GO:0004364">
    <property type="term" value="F:glutathione transferase activity"/>
    <property type="evidence" value="ECO:0007669"/>
    <property type="project" value="UniProtKB-EC"/>
</dbReference>
<dbReference type="CDD" id="cd03039">
    <property type="entry name" value="GST_N_Sigma_like"/>
    <property type="match status" value="1"/>
</dbReference>
<dbReference type="Gene3D" id="3.40.30.10">
    <property type="entry name" value="Glutaredoxin"/>
    <property type="match status" value="1"/>
</dbReference>
<dbReference type="InterPro" id="IPR004045">
    <property type="entry name" value="Glutathione_S-Trfase_N"/>
</dbReference>
<dbReference type="InterPro" id="IPR036249">
    <property type="entry name" value="Thioredoxin-like_sf"/>
</dbReference>
<proteinExistence type="predicted"/>
<dbReference type="EMBL" id="GEEE01000448">
    <property type="protein sequence ID" value="JAP62777.1"/>
    <property type="molecule type" value="Transcribed_RNA"/>
</dbReference>
<dbReference type="PROSITE" id="PS50404">
    <property type="entry name" value="GST_NTER"/>
    <property type="match status" value="1"/>
</dbReference>
<evidence type="ECO:0000259" key="1">
    <source>
        <dbReference type="PROSITE" id="PS50404"/>
    </source>
</evidence>
<dbReference type="SFLD" id="SFLDS00019">
    <property type="entry name" value="Glutathione_Transferase_(cytos"/>
    <property type="match status" value="1"/>
</dbReference>
<dbReference type="AlphaFoldDB" id="A0A0V0JB34"/>
<dbReference type="PANTHER" id="PTHR11571">
    <property type="entry name" value="GLUTATHIONE S-TRANSFERASE"/>
    <property type="match status" value="1"/>
</dbReference>
<dbReference type="InterPro" id="IPR036282">
    <property type="entry name" value="Glutathione-S-Trfase_C_sf"/>
</dbReference>
<dbReference type="SUPFAM" id="SSF52833">
    <property type="entry name" value="Thioredoxin-like"/>
    <property type="match status" value="1"/>
</dbReference>
<evidence type="ECO:0000313" key="2">
    <source>
        <dbReference type="EMBL" id="JAP62777.1"/>
    </source>
</evidence>
<keyword evidence="2" id="KW-0808">Transferase</keyword>
<accession>A0A0V0JB34</accession>
<dbReference type="InterPro" id="IPR040079">
    <property type="entry name" value="Glutathione_S-Trfase"/>
</dbReference>
<dbReference type="SUPFAM" id="SSF47616">
    <property type="entry name" value="GST C-terminal domain-like"/>
    <property type="match status" value="1"/>
</dbReference>
<dbReference type="Gene3D" id="1.20.1050.10">
    <property type="match status" value="1"/>
</dbReference>
<gene>
    <name evidence="2" type="primary">GST28</name>
    <name evidence="2" type="ORF">TR120540</name>
</gene>
<dbReference type="Pfam" id="PF02798">
    <property type="entry name" value="GST_N"/>
    <property type="match status" value="1"/>
</dbReference>
<dbReference type="InterPro" id="IPR050213">
    <property type="entry name" value="GST_superfamily"/>
</dbReference>
<dbReference type="GO" id="GO:0006749">
    <property type="term" value="P:glutathione metabolic process"/>
    <property type="evidence" value="ECO:0007669"/>
    <property type="project" value="TreeGrafter"/>
</dbReference>
<feature type="domain" description="GST N-terminal" evidence="1">
    <location>
        <begin position="8"/>
        <end position="90"/>
    </location>
</feature>
<organism evidence="2">
    <name type="scientific">Schistocephalus solidus</name>
    <name type="common">Tapeworm</name>
    <dbReference type="NCBI Taxonomy" id="70667"/>
    <lineage>
        <taxon>Eukaryota</taxon>
        <taxon>Metazoa</taxon>
        <taxon>Spiralia</taxon>
        <taxon>Lophotrochozoa</taxon>
        <taxon>Platyhelminthes</taxon>
        <taxon>Cestoda</taxon>
        <taxon>Eucestoda</taxon>
        <taxon>Diphyllobothriidea</taxon>
        <taxon>Diphyllobothriidae</taxon>
        <taxon>Schistocephalus</taxon>
    </lineage>
</organism>
<protein>
    <submittedName>
        <fullName evidence="2">Glutathione S-transferase class-mu isozyme</fullName>
    </submittedName>
</protein>
<sequence>MDLQLKNASLKLMYFNMRGRGELLRSILYAAGKEFTDQRIDLRNWLALKPKMPFGQVPVLEVTPPSGKTILLTESLAIARLLGRAFQMYGNSPMDIYYIERILSVTAIVENDVYALMLSKAADVHLHLKNAYITEKLDTLLEFMKEMTGPFIGGKSLTIADLELLILQDLVDRAYPNLKHDVKERLTTLRSNVFRDRPALERYYKSRPQTEF</sequence>
<reference evidence="2" key="1">
    <citation type="submission" date="2016-01" db="EMBL/GenBank/DDBJ databases">
        <title>Reference transcriptome for the parasite Schistocephalus solidus: insights into the molecular evolution of parasitism.</title>
        <authorList>
            <person name="Hebert F.O."/>
            <person name="Grambauer S."/>
            <person name="Barber I."/>
            <person name="Landry C.R."/>
            <person name="Aubin-Horth N."/>
        </authorList>
    </citation>
    <scope>NUCLEOTIDE SEQUENCE</scope>
</reference>
<name>A0A0V0JB34_SCHSO</name>